<evidence type="ECO:0000313" key="8">
    <source>
        <dbReference type="EMBL" id="TIA86973.1"/>
    </source>
</evidence>
<dbReference type="EC" id="1.1.1.179" evidence="3"/>
<dbReference type="Pfam" id="PF22725">
    <property type="entry name" value="GFO_IDH_MocA_C3"/>
    <property type="match status" value="1"/>
</dbReference>
<keyword evidence="9" id="KW-1185">Reference proteome</keyword>
<evidence type="ECO:0000313" key="9">
    <source>
        <dbReference type="Proteomes" id="UP000310189"/>
    </source>
</evidence>
<organism evidence="8 9">
    <name type="scientific">Wallemia hederae</name>
    <dbReference type="NCBI Taxonomy" id="1540922"/>
    <lineage>
        <taxon>Eukaryota</taxon>
        <taxon>Fungi</taxon>
        <taxon>Dikarya</taxon>
        <taxon>Basidiomycota</taxon>
        <taxon>Wallemiomycotina</taxon>
        <taxon>Wallemiomycetes</taxon>
        <taxon>Wallemiales</taxon>
        <taxon>Wallemiaceae</taxon>
        <taxon>Wallemia</taxon>
    </lineage>
</organism>
<dbReference type="PANTHER" id="PTHR22604:SF105">
    <property type="entry name" value="TRANS-1,2-DIHYDROBENZENE-1,2-DIOL DEHYDROGENASE"/>
    <property type="match status" value="1"/>
</dbReference>
<dbReference type="Proteomes" id="UP000310189">
    <property type="component" value="Unassembled WGS sequence"/>
</dbReference>
<dbReference type="InterPro" id="IPR036291">
    <property type="entry name" value="NAD(P)-bd_dom_sf"/>
</dbReference>
<evidence type="ECO:0000256" key="4">
    <source>
        <dbReference type="ARBA" id="ARBA00042988"/>
    </source>
</evidence>
<dbReference type="InterPro" id="IPR000683">
    <property type="entry name" value="Gfo/Idh/MocA-like_OxRdtase_N"/>
</dbReference>
<comment type="catalytic activity">
    <reaction evidence="5">
        <text>D-xylose + NADP(+) = D-xylono-1,5-lactone + NADPH + H(+)</text>
        <dbReference type="Rhea" id="RHEA:22000"/>
        <dbReference type="ChEBI" id="CHEBI:15378"/>
        <dbReference type="ChEBI" id="CHEBI:15867"/>
        <dbReference type="ChEBI" id="CHEBI:53455"/>
        <dbReference type="ChEBI" id="CHEBI:57783"/>
        <dbReference type="ChEBI" id="CHEBI:58349"/>
        <dbReference type="EC" id="1.1.1.179"/>
    </reaction>
</comment>
<dbReference type="OrthoDB" id="2129491at2759"/>
<dbReference type="AlphaFoldDB" id="A0A4V4LSL1"/>
<protein>
    <recommendedName>
        <fullName evidence="3">D-xylose 1-dehydrogenase (NADP(+), D-xylono-1,5-lactone-forming)</fullName>
        <ecNumber evidence="3">1.1.1.179</ecNumber>
    </recommendedName>
    <alternativeName>
        <fullName evidence="4">D-xylose-NADP dehydrogenase</fullName>
    </alternativeName>
</protein>
<evidence type="ECO:0000256" key="5">
    <source>
        <dbReference type="ARBA" id="ARBA00049233"/>
    </source>
</evidence>
<dbReference type="InterPro" id="IPR050984">
    <property type="entry name" value="Gfo/Idh/MocA_domain"/>
</dbReference>
<sequence length="363" mass="39896">MVFTLNFGIVGLGGISETFARDILSNPADRGVKDVQHKLVAAGSSSEKKAADFLSRVGASSDAKAYASYQGVYDDPNVTAVYIGTPHSHHYHNARDSLLAGKHVLVEKPAVIAADQMRALAKLAKEKNLTLMEAKWTRFFPMLKEIEEKIHNGVIGDVKQVHADFGQTFTGLSGDHRIFNINLGGGSIMDLMPYPLIWVFTVLFYHPQNKLTKPAVRGATCIKNEFGVDEMTTALLKFPGLDADAVISSNINVGSVSTLVIRGTKGELIVHDLPLSRPLSYEVRLRDVNNPSPDDQERKVTRFDHPIPHHGMHWEADEIARLISAGELQSKRVPWDDSILSAELLDDIRAQAGINFPASIEKV</sequence>
<feature type="domain" description="Gfo/Idh/MocA-like oxidoreductase N-terminal" evidence="6">
    <location>
        <begin position="5"/>
        <end position="133"/>
    </location>
</feature>
<dbReference type="SUPFAM" id="SSF51735">
    <property type="entry name" value="NAD(P)-binding Rossmann-fold domains"/>
    <property type="match status" value="1"/>
</dbReference>
<proteinExistence type="inferred from homology"/>
<evidence type="ECO:0000256" key="2">
    <source>
        <dbReference type="ARBA" id="ARBA00023002"/>
    </source>
</evidence>
<dbReference type="Gene3D" id="3.30.360.10">
    <property type="entry name" value="Dihydrodipicolinate Reductase, domain 2"/>
    <property type="match status" value="1"/>
</dbReference>
<dbReference type="Gene3D" id="3.40.50.720">
    <property type="entry name" value="NAD(P)-binding Rossmann-like Domain"/>
    <property type="match status" value="1"/>
</dbReference>
<dbReference type="EMBL" id="SPNW01000069">
    <property type="protein sequence ID" value="TIA86973.1"/>
    <property type="molecule type" value="Genomic_DNA"/>
</dbReference>
<dbReference type="SUPFAM" id="SSF55347">
    <property type="entry name" value="Glyceraldehyde-3-phosphate dehydrogenase-like, C-terminal domain"/>
    <property type="match status" value="1"/>
</dbReference>
<comment type="similarity">
    <text evidence="1">Belongs to the Gfo/Idh/MocA family.</text>
</comment>
<evidence type="ECO:0000256" key="3">
    <source>
        <dbReference type="ARBA" id="ARBA00038984"/>
    </source>
</evidence>
<comment type="caution">
    <text evidence="8">The sequence shown here is derived from an EMBL/GenBank/DDBJ whole genome shotgun (WGS) entry which is preliminary data.</text>
</comment>
<keyword evidence="2" id="KW-0560">Oxidoreductase</keyword>
<reference evidence="8 9" key="1">
    <citation type="submission" date="2019-03" db="EMBL/GenBank/DDBJ databases">
        <title>Sequencing 23 genomes of Wallemia ichthyophaga.</title>
        <authorList>
            <person name="Gostincar C."/>
        </authorList>
    </citation>
    <scope>NUCLEOTIDE SEQUENCE [LARGE SCALE GENOMIC DNA]</scope>
    <source>
        <strain evidence="8 9">EXF-5753</strain>
    </source>
</reference>
<dbReference type="GO" id="GO:0000166">
    <property type="term" value="F:nucleotide binding"/>
    <property type="evidence" value="ECO:0007669"/>
    <property type="project" value="InterPro"/>
</dbReference>
<dbReference type="Pfam" id="PF01408">
    <property type="entry name" value="GFO_IDH_MocA"/>
    <property type="match status" value="1"/>
</dbReference>
<evidence type="ECO:0000259" key="6">
    <source>
        <dbReference type="Pfam" id="PF01408"/>
    </source>
</evidence>
<dbReference type="InterPro" id="IPR055170">
    <property type="entry name" value="GFO_IDH_MocA-like_dom"/>
</dbReference>
<feature type="domain" description="GFO/IDH/MocA-like oxidoreductase" evidence="7">
    <location>
        <begin position="145"/>
        <end position="268"/>
    </location>
</feature>
<evidence type="ECO:0000256" key="1">
    <source>
        <dbReference type="ARBA" id="ARBA00010928"/>
    </source>
</evidence>
<name>A0A4V4LSL1_9BASI</name>
<dbReference type="PANTHER" id="PTHR22604">
    <property type="entry name" value="OXIDOREDUCTASES"/>
    <property type="match status" value="1"/>
</dbReference>
<accession>A0A4V4LSL1</accession>
<dbReference type="GO" id="GO:0047837">
    <property type="term" value="F:D-xylose 1-dehydrogenase (NADP+) activity"/>
    <property type="evidence" value="ECO:0007669"/>
    <property type="project" value="UniProtKB-EC"/>
</dbReference>
<evidence type="ECO:0000259" key="7">
    <source>
        <dbReference type="Pfam" id="PF22725"/>
    </source>
</evidence>
<gene>
    <name evidence="8" type="ORF">E3P99_03467</name>
</gene>